<dbReference type="PROSITE" id="PS51186">
    <property type="entry name" value="GNAT"/>
    <property type="match status" value="1"/>
</dbReference>
<dbReference type="GO" id="GO:0016747">
    <property type="term" value="F:acyltransferase activity, transferring groups other than amino-acyl groups"/>
    <property type="evidence" value="ECO:0007669"/>
    <property type="project" value="InterPro"/>
</dbReference>
<dbReference type="InterPro" id="IPR038764">
    <property type="entry name" value="GNAT_N_AcTrfase_prd"/>
</dbReference>
<dbReference type="SUPFAM" id="SSF55729">
    <property type="entry name" value="Acyl-CoA N-acyltransferases (Nat)"/>
    <property type="match status" value="1"/>
</dbReference>
<feature type="domain" description="N-acetyltransferase" evidence="1">
    <location>
        <begin position="1"/>
        <end position="145"/>
    </location>
</feature>
<reference evidence="2" key="1">
    <citation type="journal article" date="2014" name="Int. J. Syst. Evol. Microbiol.">
        <title>Complete genome sequence of Corynebacterium casei LMG S-19264T (=DSM 44701T), isolated from a smear-ripened cheese.</title>
        <authorList>
            <consortium name="US DOE Joint Genome Institute (JGI-PGF)"/>
            <person name="Walter F."/>
            <person name="Albersmeier A."/>
            <person name="Kalinowski J."/>
            <person name="Ruckert C."/>
        </authorList>
    </citation>
    <scope>NUCLEOTIDE SEQUENCE</scope>
    <source>
        <strain evidence="2">JCM 10088</strain>
    </source>
</reference>
<evidence type="ECO:0000313" key="3">
    <source>
        <dbReference type="Proteomes" id="UP000610960"/>
    </source>
</evidence>
<dbReference type="RefSeq" id="WP_188596502.1">
    <property type="nucleotide sequence ID" value="NZ_BMNL01000003.1"/>
</dbReference>
<dbReference type="EMBL" id="BMNL01000003">
    <property type="protein sequence ID" value="GGP21120.1"/>
    <property type="molecule type" value="Genomic_DNA"/>
</dbReference>
<dbReference type="PANTHER" id="PTHR41700">
    <property type="entry name" value="GCN5-RELATED N-ACETYLTRANSFERASE"/>
    <property type="match status" value="1"/>
</dbReference>
<keyword evidence="3" id="KW-1185">Reference proteome</keyword>
<proteinExistence type="predicted"/>
<dbReference type="Proteomes" id="UP000610960">
    <property type="component" value="Unassembled WGS sequence"/>
</dbReference>
<evidence type="ECO:0000313" key="2">
    <source>
        <dbReference type="EMBL" id="GGP21120.1"/>
    </source>
</evidence>
<comment type="caution">
    <text evidence="2">The sequence shown here is derived from an EMBL/GenBank/DDBJ whole genome shotgun (WGS) entry which is preliminary data.</text>
</comment>
<dbReference type="Gene3D" id="3.40.630.30">
    <property type="match status" value="1"/>
</dbReference>
<name>A0A830GVL8_9CREN</name>
<dbReference type="AlphaFoldDB" id="A0A830GVL8"/>
<gene>
    <name evidence="2" type="ORF">GCM10007981_11640</name>
</gene>
<dbReference type="OrthoDB" id="31228at2157"/>
<dbReference type="InterPro" id="IPR000182">
    <property type="entry name" value="GNAT_dom"/>
</dbReference>
<dbReference type="InterPro" id="IPR016181">
    <property type="entry name" value="Acyl_CoA_acyltransferase"/>
</dbReference>
<organism evidence="2 3">
    <name type="scientific">Thermocladium modestius</name>
    <dbReference type="NCBI Taxonomy" id="62609"/>
    <lineage>
        <taxon>Archaea</taxon>
        <taxon>Thermoproteota</taxon>
        <taxon>Thermoprotei</taxon>
        <taxon>Thermoproteales</taxon>
        <taxon>Thermoproteaceae</taxon>
        <taxon>Thermocladium</taxon>
    </lineage>
</organism>
<evidence type="ECO:0000259" key="1">
    <source>
        <dbReference type="PROSITE" id="PS51186"/>
    </source>
</evidence>
<reference evidence="2" key="2">
    <citation type="submission" date="2020-09" db="EMBL/GenBank/DDBJ databases">
        <authorList>
            <person name="Sun Q."/>
            <person name="Ohkuma M."/>
        </authorList>
    </citation>
    <scope>NUCLEOTIDE SEQUENCE</scope>
    <source>
        <strain evidence="2">JCM 10088</strain>
    </source>
</reference>
<sequence length="288" mass="32876">MIIRRLRTREEFEEFGRVEEKVWGGQSPPPPELLRAISDNGGLVLGAFDGEKMIGILLGFAGFNHGRVYHYSHQAGVLPEYRDKGVGYMLKMEQRREVLGMGIDLVIWTFNPLMSRNAFFNVGKLGTVVRCYMMDYYGSMNDDLNRGIPTDRVIAEWWVNSDRVNGWRPVRANPSLGGNIVETIVVKKGNAAFRVPTRVVRVEGDPLFLEIPTDILAIRDSLGYDAVSSWVNAYREAFEYALSNHYHVTDVVRMDGRSFYVFTKASEGMGEPICHVPHQQHERHYIHH</sequence>
<protein>
    <recommendedName>
        <fullName evidence="1">N-acetyltransferase domain-containing protein</fullName>
    </recommendedName>
</protein>
<dbReference type="PANTHER" id="PTHR41700:SF1">
    <property type="entry name" value="N-ACETYLTRANSFERASE DOMAIN-CONTAINING PROTEIN"/>
    <property type="match status" value="1"/>
</dbReference>
<accession>A0A830GVL8</accession>